<dbReference type="OrthoDB" id="9806524at2"/>
<reference evidence="1 2" key="1">
    <citation type="journal article" date="2014" name="Antonie Van Leeuwenhoek">
        <title>Hyphomonas beringensis sp. nov. and Hyphomonas chukchiensis sp. nov., isolated from surface seawater of the Bering Sea and Chukchi Sea.</title>
        <authorList>
            <person name="Li C."/>
            <person name="Lai Q."/>
            <person name="Li G."/>
            <person name="Dong C."/>
            <person name="Wang J."/>
            <person name="Liao Y."/>
            <person name="Shao Z."/>
        </authorList>
    </citation>
    <scope>NUCLEOTIDE SEQUENCE [LARGE SCALE GENOMIC DNA]</scope>
    <source>
        <strain evidence="1 2">25B14_1</strain>
    </source>
</reference>
<dbReference type="EMBL" id="AWFF01000070">
    <property type="protein sequence ID" value="KCZ52252.1"/>
    <property type="molecule type" value="Genomic_DNA"/>
</dbReference>
<evidence type="ECO:0000313" key="1">
    <source>
        <dbReference type="EMBL" id="KCZ52252.1"/>
    </source>
</evidence>
<evidence type="ECO:0000313" key="2">
    <source>
        <dbReference type="Proteomes" id="UP000027037"/>
    </source>
</evidence>
<comment type="caution">
    <text evidence="1">The sequence shown here is derived from an EMBL/GenBank/DDBJ whole genome shotgun (WGS) entry which is preliminary data.</text>
</comment>
<dbReference type="PATRIC" id="fig|1280946.3.peg.3057"/>
<dbReference type="AlphaFoldDB" id="A0A062U1U3"/>
<dbReference type="STRING" id="1280946.HY29_18205"/>
<dbReference type="Proteomes" id="UP000027037">
    <property type="component" value="Unassembled WGS sequence"/>
</dbReference>
<dbReference type="Pfam" id="PF07277">
    <property type="entry name" value="SapC"/>
    <property type="match status" value="1"/>
</dbReference>
<evidence type="ECO:0008006" key="3">
    <source>
        <dbReference type="Google" id="ProtNLM"/>
    </source>
</evidence>
<gene>
    <name evidence="1" type="ORF">HY29_18205</name>
</gene>
<dbReference type="RefSeq" id="WP_051601611.1">
    <property type="nucleotide sequence ID" value="NZ_AWFF01000070.1"/>
</dbReference>
<proteinExistence type="predicted"/>
<protein>
    <recommendedName>
        <fullName evidence="3">SapC family protein</fullName>
    </recommendedName>
</protein>
<dbReference type="eggNOG" id="COG1262">
    <property type="taxonomic scope" value="Bacteria"/>
</dbReference>
<dbReference type="InterPro" id="IPR010836">
    <property type="entry name" value="SapC"/>
</dbReference>
<organism evidence="1 2">
    <name type="scientific">Hyphomonas beringensis</name>
    <dbReference type="NCBI Taxonomy" id="1280946"/>
    <lineage>
        <taxon>Bacteria</taxon>
        <taxon>Pseudomonadati</taxon>
        <taxon>Pseudomonadota</taxon>
        <taxon>Alphaproteobacteria</taxon>
        <taxon>Hyphomonadales</taxon>
        <taxon>Hyphomonadaceae</taxon>
        <taxon>Hyphomonas</taxon>
    </lineage>
</organism>
<accession>A0A062U1U3</accession>
<name>A0A062U1U3_9PROT</name>
<keyword evidence="2" id="KW-1185">Reference proteome</keyword>
<sequence>MTKDNQVEADPQAASLPAFYNSVTPLFSKAHEKYRFDGRKDYAFAADEAAVMLITDEFSSAQRDYPIVFSRDDQPMPVALTGLPGQHNQFVSAQGKWRPETYIPAYMRRYPFILAFARQGASELSLCFDPSSKSVCESDEGNLFVDGEPSSRTQRILEFCSAYELGIRKTRRYMETLVELDLLMDAQVDVRLPGKEPTVLRGFQTISGEKLKTLEDDKVLELVSSGALALIYAHLFSLKNLERLVRSSMVQEDKTKRSRPKTQAAA</sequence>